<dbReference type="CDD" id="cd13956">
    <property type="entry name" value="PT_UbiA"/>
    <property type="match status" value="1"/>
</dbReference>
<dbReference type="GO" id="GO:0016765">
    <property type="term" value="F:transferase activity, transferring alkyl or aryl (other than methyl) groups"/>
    <property type="evidence" value="ECO:0007669"/>
    <property type="project" value="InterPro"/>
</dbReference>
<dbReference type="Gene3D" id="1.10.357.140">
    <property type="entry name" value="UbiA prenyltransferase"/>
    <property type="match status" value="1"/>
</dbReference>
<dbReference type="InterPro" id="IPR044878">
    <property type="entry name" value="UbiA_sf"/>
</dbReference>
<feature type="transmembrane region" description="Helical" evidence="5">
    <location>
        <begin position="130"/>
        <end position="150"/>
    </location>
</feature>
<sequence>MGRIGALVRACHPEPTVAVTLFAAALAIAVGRSAGGVAAVAAAVVTGQLSVGWSNDVIDRHRDAIGGRAEKPVAAGGVTPRTVALAAAVALVACVPLSFASGWRAGWVHLGAVASAWAYNLGLKATPLSVVPYAVSFGLLPTFVVLGLEGHPLPPWWLPLAGALLGCGAHFANTLPDLAADAQAGVRGLPQRLGAAGARWSAVLLLVAGSVVALLGPGANAWRLAVLVLVAALTAFGLRLGDRHAFRAALVIAAIDVALVVAGGTQLR</sequence>
<comment type="subcellular location">
    <subcellularLocation>
        <location evidence="1">Membrane</location>
        <topology evidence="1">Multi-pass membrane protein</topology>
    </subcellularLocation>
</comment>
<feature type="transmembrane region" description="Helical" evidence="5">
    <location>
        <begin position="248"/>
        <end position="267"/>
    </location>
</feature>
<comment type="caution">
    <text evidence="6">The sequence shown here is derived from an EMBL/GenBank/DDBJ whole genome shotgun (WGS) entry which is preliminary data.</text>
</comment>
<dbReference type="OrthoDB" id="3212588at2"/>
<keyword evidence="4 5" id="KW-0472">Membrane</keyword>
<proteinExistence type="predicted"/>
<evidence type="ECO:0000313" key="6">
    <source>
        <dbReference type="EMBL" id="ONH32429.1"/>
    </source>
</evidence>
<dbReference type="Pfam" id="PF01040">
    <property type="entry name" value="UbiA"/>
    <property type="match status" value="1"/>
</dbReference>
<organism evidence="6 7">
    <name type="scientific">Pseudofrankia asymbiotica</name>
    <dbReference type="NCBI Taxonomy" id="1834516"/>
    <lineage>
        <taxon>Bacteria</taxon>
        <taxon>Bacillati</taxon>
        <taxon>Actinomycetota</taxon>
        <taxon>Actinomycetes</taxon>
        <taxon>Frankiales</taxon>
        <taxon>Frankiaceae</taxon>
        <taxon>Pseudofrankia</taxon>
    </lineage>
</organism>
<evidence type="ECO:0000256" key="4">
    <source>
        <dbReference type="ARBA" id="ARBA00023136"/>
    </source>
</evidence>
<feature type="transmembrane region" description="Helical" evidence="5">
    <location>
        <begin position="78"/>
        <end position="99"/>
    </location>
</feature>
<dbReference type="EMBL" id="MOMC01000010">
    <property type="protein sequence ID" value="ONH32429.1"/>
    <property type="molecule type" value="Genomic_DNA"/>
</dbReference>
<accession>A0A1V2IHM7</accession>
<evidence type="ECO:0000313" key="7">
    <source>
        <dbReference type="Proteomes" id="UP000188929"/>
    </source>
</evidence>
<keyword evidence="7" id="KW-1185">Reference proteome</keyword>
<evidence type="ECO:0000256" key="3">
    <source>
        <dbReference type="ARBA" id="ARBA00022989"/>
    </source>
</evidence>
<evidence type="ECO:0008006" key="8">
    <source>
        <dbReference type="Google" id="ProtNLM"/>
    </source>
</evidence>
<keyword evidence="2 5" id="KW-0812">Transmembrane</keyword>
<gene>
    <name evidence="6" type="ORF">BL253_05190</name>
</gene>
<dbReference type="Proteomes" id="UP000188929">
    <property type="component" value="Unassembled WGS sequence"/>
</dbReference>
<evidence type="ECO:0000256" key="5">
    <source>
        <dbReference type="SAM" id="Phobius"/>
    </source>
</evidence>
<dbReference type="RefSeq" id="WP_076814078.1">
    <property type="nucleotide sequence ID" value="NZ_MOMC01000010.1"/>
</dbReference>
<reference evidence="7" key="1">
    <citation type="submission" date="2016-10" db="EMBL/GenBank/DDBJ databases">
        <title>Frankia sp. NRRL B-16386 Genome sequencing.</title>
        <authorList>
            <person name="Ghodhbane-Gtari F."/>
            <person name="Swanson E."/>
            <person name="Gueddou A."/>
            <person name="Hezbri K."/>
            <person name="Ktari K."/>
            <person name="Nouioui I."/>
            <person name="Morris K."/>
            <person name="Simpson S."/>
            <person name="Abebe-Akele F."/>
            <person name="Thomas K."/>
            <person name="Gtari M."/>
            <person name="Tisa L.S."/>
        </authorList>
    </citation>
    <scope>NUCLEOTIDE SEQUENCE [LARGE SCALE GENOMIC DNA]</scope>
    <source>
        <strain evidence="7">NRRL B-16386</strain>
    </source>
</reference>
<keyword evidence="3 5" id="KW-1133">Transmembrane helix</keyword>
<dbReference type="AlphaFoldDB" id="A0A1V2IHM7"/>
<evidence type="ECO:0000256" key="2">
    <source>
        <dbReference type="ARBA" id="ARBA00022692"/>
    </source>
</evidence>
<evidence type="ECO:0000256" key="1">
    <source>
        <dbReference type="ARBA" id="ARBA00004141"/>
    </source>
</evidence>
<dbReference type="STRING" id="1834516.BL253_05190"/>
<feature type="transmembrane region" description="Helical" evidence="5">
    <location>
        <begin position="221"/>
        <end position="241"/>
    </location>
</feature>
<feature type="transmembrane region" description="Helical" evidence="5">
    <location>
        <begin position="196"/>
        <end position="215"/>
    </location>
</feature>
<dbReference type="InterPro" id="IPR000537">
    <property type="entry name" value="UbiA_prenyltransferase"/>
</dbReference>
<name>A0A1V2IHM7_9ACTN</name>
<dbReference type="GO" id="GO:0016020">
    <property type="term" value="C:membrane"/>
    <property type="evidence" value="ECO:0007669"/>
    <property type="project" value="UniProtKB-SubCell"/>
</dbReference>
<protein>
    <recommendedName>
        <fullName evidence="8">Ubiquinone biosynthesis protein UbiA</fullName>
    </recommendedName>
</protein>
<feature type="transmembrane region" description="Helical" evidence="5">
    <location>
        <begin position="156"/>
        <end position="175"/>
    </location>
</feature>